<dbReference type="SMART" id="SM00822">
    <property type="entry name" value="PKS_KR"/>
    <property type="match status" value="1"/>
</dbReference>
<gene>
    <name evidence="4" type="primary">fabG_5</name>
    <name evidence="4" type="ORF">Pan181_09770</name>
</gene>
<name>A0A518AJE0_9BACT</name>
<dbReference type="Proteomes" id="UP000315750">
    <property type="component" value="Chromosome"/>
</dbReference>
<dbReference type="OrthoDB" id="9803333at2"/>
<dbReference type="EC" id="1.1.1.100" evidence="4"/>
<dbReference type="GO" id="GO:0006633">
    <property type="term" value="P:fatty acid biosynthetic process"/>
    <property type="evidence" value="ECO:0007669"/>
    <property type="project" value="TreeGrafter"/>
</dbReference>
<dbReference type="RefSeq" id="WP_145245722.1">
    <property type="nucleotide sequence ID" value="NZ_CP036278.1"/>
</dbReference>
<dbReference type="KEGG" id="amuc:Pan181_09770"/>
<sequence>MTTQAKRVALVTGGSRGIGLGVAQSLARAGFNVVINGRRPENDVAESLASLQLLGADTLYCQADISQLDDHAKMLDTIRERFGRLDVLVNNAGVAPDVRADLLDASPESFDRLIRINLRGPYFLTQAAAKWMIEQRQADSSFQAAIVNVSSISATVASVNRGDYCISKAGVGMATQLWAARLGEYGIPVYEVRPGVIRTDMTAGVSDKYNKMIAEGLTVEPRWGEPDDIGRAVVVLASGTLTYATGAVLPIDGGLTLRRL</sequence>
<dbReference type="FunFam" id="3.40.50.720:FF:000084">
    <property type="entry name" value="Short-chain dehydrogenase reductase"/>
    <property type="match status" value="1"/>
</dbReference>
<reference evidence="4 5" key="1">
    <citation type="submission" date="2019-02" db="EMBL/GenBank/DDBJ databases">
        <title>Deep-cultivation of Planctomycetes and their phenomic and genomic characterization uncovers novel biology.</title>
        <authorList>
            <person name="Wiegand S."/>
            <person name="Jogler M."/>
            <person name="Boedeker C."/>
            <person name="Pinto D."/>
            <person name="Vollmers J."/>
            <person name="Rivas-Marin E."/>
            <person name="Kohn T."/>
            <person name="Peeters S.H."/>
            <person name="Heuer A."/>
            <person name="Rast P."/>
            <person name="Oberbeckmann S."/>
            <person name="Bunk B."/>
            <person name="Jeske O."/>
            <person name="Meyerdierks A."/>
            <person name="Storesund J.E."/>
            <person name="Kallscheuer N."/>
            <person name="Luecker S."/>
            <person name="Lage O.M."/>
            <person name="Pohl T."/>
            <person name="Merkel B.J."/>
            <person name="Hornburger P."/>
            <person name="Mueller R.-W."/>
            <person name="Bruemmer F."/>
            <person name="Labrenz M."/>
            <person name="Spormann A.M."/>
            <person name="Op den Camp H."/>
            <person name="Overmann J."/>
            <person name="Amann R."/>
            <person name="Jetten M.S.M."/>
            <person name="Mascher T."/>
            <person name="Medema M.H."/>
            <person name="Devos D.P."/>
            <person name="Kaster A.-K."/>
            <person name="Ovreas L."/>
            <person name="Rohde M."/>
            <person name="Galperin M.Y."/>
            <person name="Jogler C."/>
        </authorList>
    </citation>
    <scope>NUCLEOTIDE SEQUENCE [LARGE SCALE GENOMIC DNA]</scope>
    <source>
        <strain evidence="4 5">Pan181</strain>
    </source>
</reference>
<dbReference type="PRINTS" id="PR00080">
    <property type="entry name" value="SDRFAMILY"/>
</dbReference>
<evidence type="ECO:0000256" key="1">
    <source>
        <dbReference type="ARBA" id="ARBA00006484"/>
    </source>
</evidence>
<organism evidence="4 5">
    <name type="scientific">Aeoliella mucimassa</name>
    <dbReference type="NCBI Taxonomy" id="2527972"/>
    <lineage>
        <taxon>Bacteria</taxon>
        <taxon>Pseudomonadati</taxon>
        <taxon>Planctomycetota</taxon>
        <taxon>Planctomycetia</taxon>
        <taxon>Pirellulales</taxon>
        <taxon>Lacipirellulaceae</taxon>
        <taxon>Aeoliella</taxon>
    </lineage>
</organism>
<dbReference type="SUPFAM" id="SSF51735">
    <property type="entry name" value="NAD(P)-binding Rossmann-fold domains"/>
    <property type="match status" value="1"/>
</dbReference>
<accession>A0A518AJE0</accession>
<feature type="domain" description="Ketoreductase" evidence="3">
    <location>
        <begin position="7"/>
        <end position="181"/>
    </location>
</feature>
<dbReference type="EMBL" id="CP036278">
    <property type="protein sequence ID" value="QDU54794.1"/>
    <property type="molecule type" value="Genomic_DNA"/>
</dbReference>
<dbReference type="GO" id="GO:0004316">
    <property type="term" value="F:3-oxoacyl-[acyl-carrier-protein] reductase (NADPH) activity"/>
    <property type="evidence" value="ECO:0007669"/>
    <property type="project" value="UniProtKB-EC"/>
</dbReference>
<dbReference type="Pfam" id="PF13561">
    <property type="entry name" value="adh_short_C2"/>
    <property type="match status" value="1"/>
</dbReference>
<dbReference type="PANTHER" id="PTHR42760">
    <property type="entry name" value="SHORT-CHAIN DEHYDROGENASES/REDUCTASES FAMILY MEMBER"/>
    <property type="match status" value="1"/>
</dbReference>
<keyword evidence="2 4" id="KW-0560">Oxidoreductase</keyword>
<keyword evidence="5" id="KW-1185">Reference proteome</keyword>
<dbReference type="InterPro" id="IPR057326">
    <property type="entry name" value="KR_dom"/>
</dbReference>
<protein>
    <submittedName>
        <fullName evidence="4">3-oxoacyl-[acyl-carrier-protein] reductase FabG</fullName>
        <ecNumber evidence="4">1.1.1.100</ecNumber>
    </submittedName>
</protein>
<dbReference type="PANTHER" id="PTHR42760:SF133">
    <property type="entry name" value="3-OXOACYL-[ACYL-CARRIER-PROTEIN] REDUCTASE"/>
    <property type="match status" value="1"/>
</dbReference>
<evidence type="ECO:0000256" key="2">
    <source>
        <dbReference type="ARBA" id="ARBA00023002"/>
    </source>
</evidence>
<comment type="similarity">
    <text evidence="1">Belongs to the short-chain dehydrogenases/reductases (SDR) family.</text>
</comment>
<dbReference type="Gene3D" id="3.40.50.720">
    <property type="entry name" value="NAD(P)-binding Rossmann-like Domain"/>
    <property type="match status" value="1"/>
</dbReference>
<evidence type="ECO:0000313" key="4">
    <source>
        <dbReference type="EMBL" id="QDU54794.1"/>
    </source>
</evidence>
<dbReference type="AlphaFoldDB" id="A0A518AJE0"/>
<evidence type="ECO:0000313" key="5">
    <source>
        <dbReference type="Proteomes" id="UP000315750"/>
    </source>
</evidence>
<dbReference type="InterPro" id="IPR036291">
    <property type="entry name" value="NAD(P)-bd_dom_sf"/>
</dbReference>
<proteinExistence type="inferred from homology"/>
<dbReference type="GO" id="GO:0048038">
    <property type="term" value="F:quinone binding"/>
    <property type="evidence" value="ECO:0007669"/>
    <property type="project" value="TreeGrafter"/>
</dbReference>
<dbReference type="NCBIfam" id="NF009386">
    <property type="entry name" value="PRK12745.1"/>
    <property type="match status" value="1"/>
</dbReference>
<dbReference type="InterPro" id="IPR002347">
    <property type="entry name" value="SDR_fam"/>
</dbReference>
<evidence type="ECO:0000259" key="3">
    <source>
        <dbReference type="SMART" id="SM00822"/>
    </source>
</evidence>
<dbReference type="PRINTS" id="PR00081">
    <property type="entry name" value="GDHRDH"/>
</dbReference>